<dbReference type="InterPro" id="IPR025459">
    <property type="entry name" value="DUF4279"/>
</dbReference>
<accession>A0A918CLU9</accession>
<reference evidence="2" key="2">
    <citation type="submission" date="2020-09" db="EMBL/GenBank/DDBJ databases">
        <authorList>
            <person name="Sun Q."/>
            <person name="Ohkuma M."/>
        </authorList>
    </citation>
    <scope>NUCLEOTIDE SEQUENCE</scope>
    <source>
        <strain evidence="2">JCM 4346</strain>
    </source>
</reference>
<keyword evidence="3" id="KW-1185">Reference proteome</keyword>
<name>A0A918CLU9_9ACTN</name>
<gene>
    <name evidence="2" type="ORF">GCM10010251_53220</name>
</gene>
<protein>
    <submittedName>
        <fullName evidence="2">Uncharacterized protein</fullName>
    </submittedName>
</protein>
<dbReference type="Proteomes" id="UP000658320">
    <property type="component" value="Unassembled WGS sequence"/>
</dbReference>
<dbReference type="RefSeq" id="WP_229911168.1">
    <property type="nucleotide sequence ID" value="NZ_BMSX01000013.1"/>
</dbReference>
<dbReference type="EMBL" id="BMSX01000013">
    <property type="protein sequence ID" value="GGR30554.1"/>
    <property type="molecule type" value="Genomic_DNA"/>
</dbReference>
<sequence>MYLRVVSESLQPEEISRRLGVDPDESTAIGSRRHAGSPPRSHASWVRRADRPGQAGARPEDLEPVILGWGLDFAHALGQLVASGEAVVSLEIVQEIRDLDDSQQKGIFLGAELMSWLGAAKASLDIDQYVFHECDEG</sequence>
<dbReference type="AlphaFoldDB" id="A0A918CLU9"/>
<evidence type="ECO:0000256" key="1">
    <source>
        <dbReference type="SAM" id="MobiDB-lite"/>
    </source>
</evidence>
<evidence type="ECO:0000313" key="3">
    <source>
        <dbReference type="Proteomes" id="UP000658320"/>
    </source>
</evidence>
<proteinExistence type="predicted"/>
<organism evidence="2 3">
    <name type="scientific">Streptomyces aurantiogriseus</name>
    <dbReference type="NCBI Taxonomy" id="66870"/>
    <lineage>
        <taxon>Bacteria</taxon>
        <taxon>Bacillati</taxon>
        <taxon>Actinomycetota</taxon>
        <taxon>Actinomycetes</taxon>
        <taxon>Kitasatosporales</taxon>
        <taxon>Streptomycetaceae</taxon>
        <taxon>Streptomyces</taxon>
    </lineage>
</organism>
<reference evidence="2" key="1">
    <citation type="journal article" date="2014" name="Int. J. Syst. Evol. Microbiol.">
        <title>Complete genome sequence of Corynebacterium casei LMG S-19264T (=DSM 44701T), isolated from a smear-ripened cheese.</title>
        <authorList>
            <consortium name="US DOE Joint Genome Institute (JGI-PGF)"/>
            <person name="Walter F."/>
            <person name="Albersmeier A."/>
            <person name="Kalinowski J."/>
            <person name="Ruckert C."/>
        </authorList>
    </citation>
    <scope>NUCLEOTIDE SEQUENCE</scope>
    <source>
        <strain evidence="2">JCM 4346</strain>
    </source>
</reference>
<dbReference type="Pfam" id="PF14106">
    <property type="entry name" value="DUF4279"/>
    <property type="match status" value="1"/>
</dbReference>
<comment type="caution">
    <text evidence="2">The sequence shown here is derived from an EMBL/GenBank/DDBJ whole genome shotgun (WGS) entry which is preliminary data.</text>
</comment>
<evidence type="ECO:0000313" key="2">
    <source>
        <dbReference type="EMBL" id="GGR30554.1"/>
    </source>
</evidence>
<feature type="region of interest" description="Disordered" evidence="1">
    <location>
        <begin position="15"/>
        <end position="59"/>
    </location>
</feature>